<evidence type="ECO:0000256" key="1">
    <source>
        <dbReference type="SAM" id="Coils"/>
    </source>
</evidence>
<sequence>MTILENHDHEMMQLWNLILELSDQLNQNRHLSVSLHAQVGDAKAQAVHNKTGFVLRRFNLDKNPEVYNEELQKMNMSIYEENTGLQHDNKHLNNLIKDYEQTLDTLMSNFRNRARDVQERELSLIREYEGRLLMLEESNASRDLATSATISHAISRLSRILRQALRAHGGEDVDLDDEDADGEEVNKATEHALEREIELARLEQENQELRRMLGLLPPVPKEDQRGREDPRSFFDPMRIQRTGSAIPPAAMHQQLSGPFGTFKRARPLG</sequence>
<gene>
    <name evidence="3" type="ORF">CYLTODRAFT_418594</name>
</gene>
<reference evidence="3 4" key="1">
    <citation type="journal article" date="2015" name="Fungal Genet. Biol.">
        <title>Evolution of novel wood decay mechanisms in Agaricales revealed by the genome sequences of Fistulina hepatica and Cylindrobasidium torrendii.</title>
        <authorList>
            <person name="Floudas D."/>
            <person name="Held B.W."/>
            <person name="Riley R."/>
            <person name="Nagy L.G."/>
            <person name="Koehler G."/>
            <person name="Ransdell A.S."/>
            <person name="Younus H."/>
            <person name="Chow J."/>
            <person name="Chiniquy J."/>
            <person name="Lipzen A."/>
            <person name="Tritt A."/>
            <person name="Sun H."/>
            <person name="Haridas S."/>
            <person name="LaButti K."/>
            <person name="Ohm R.A."/>
            <person name="Kues U."/>
            <person name="Blanchette R.A."/>
            <person name="Grigoriev I.V."/>
            <person name="Minto R.E."/>
            <person name="Hibbett D.S."/>
        </authorList>
    </citation>
    <scope>NUCLEOTIDE SEQUENCE [LARGE SCALE GENOMIC DNA]</scope>
    <source>
        <strain evidence="3 4">FP15055 ss-10</strain>
    </source>
</reference>
<feature type="coiled-coil region" evidence="1">
    <location>
        <begin position="185"/>
        <end position="212"/>
    </location>
</feature>
<evidence type="ECO:0000256" key="2">
    <source>
        <dbReference type="SAM" id="MobiDB-lite"/>
    </source>
</evidence>
<name>A0A0D7BNE5_9AGAR</name>
<protein>
    <submittedName>
        <fullName evidence="3">Uncharacterized protein</fullName>
    </submittedName>
</protein>
<evidence type="ECO:0000313" key="4">
    <source>
        <dbReference type="Proteomes" id="UP000054007"/>
    </source>
</evidence>
<dbReference type="Proteomes" id="UP000054007">
    <property type="component" value="Unassembled WGS sequence"/>
</dbReference>
<feature type="coiled-coil region" evidence="1">
    <location>
        <begin position="82"/>
        <end position="109"/>
    </location>
</feature>
<dbReference type="OrthoDB" id="21214at2759"/>
<organism evidence="3 4">
    <name type="scientific">Cylindrobasidium torrendii FP15055 ss-10</name>
    <dbReference type="NCBI Taxonomy" id="1314674"/>
    <lineage>
        <taxon>Eukaryota</taxon>
        <taxon>Fungi</taxon>
        <taxon>Dikarya</taxon>
        <taxon>Basidiomycota</taxon>
        <taxon>Agaricomycotina</taxon>
        <taxon>Agaricomycetes</taxon>
        <taxon>Agaricomycetidae</taxon>
        <taxon>Agaricales</taxon>
        <taxon>Marasmiineae</taxon>
        <taxon>Physalacriaceae</taxon>
        <taxon>Cylindrobasidium</taxon>
    </lineage>
</organism>
<dbReference type="EMBL" id="KN880451">
    <property type="protein sequence ID" value="KIY71690.1"/>
    <property type="molecule type" value="Genomic_DNA"/>
</dbReference>
<keyword evidence="1" id="KW-0175">Coiled coil</keyword>
<evidence type="ECO:0000313" key="3">
    <source>
        <dbReference type="EMBL" id="KIY71690.1"/>
    </source>
</evidence>
<dbReference type="PANTHER" id="PTHR39472:SF1">
    <property type="entry name" value="EXPRESSED PROTEIN"/>
    <property type="match status" value="1"/>
</dbReference>
<dbReference type="AlphaFoldDB" id="A0A0D7BNE5"/>
<keyword evidence="4" id="KW-1185">Reference proteome</keyword>
<accession>A0A0D7BNE5</accession>
<feature type="region of interest" description="Disordered" evidence="2">
    <location>
        <begin position="250"/>
        <end position="269"/>
    </location>
</feature>
<proteinExistence type="predicted"/>
<dbReference type="STRING" id="1314674.A0A0D7BNE5"/>
<dbReference type="PANTHER" id="PTHR39472">
    <property type="entry name" value="EXPRESSED PROTEIN"/>
    <property type="match status" value="1"/>
</dbReference>